<protein>
    <submittedName>
        <fullName evidence="2">Uncharacterized protein</fullName>
    </submittedName>
</protein>
<dbReference type="EMBL" id="JXTB01000421">
    <property type="protein sequence ID" value="PON41163.1"/>
    <property type="molecule type" value="Genomic_DNA"/>
</dbReference>
<name>A0A2P5AX85_PARAD</name>
<feature type="compositionally biased region" description="Polar residues" evidence="1">
    <location>
        <begin position="42"/>
        <end position="53"/>
    </location>
</feature>
<accession>A0A2P5AX85</accession>
<feature type="non-terminal residue" evidence="2">
    <location>
        <position position="1"/>
    </location>
</feature>
<proteinExistence type="predicted"/>
<evidence type="ECO:0000313" key="2">
    <source>
        <dbReference type="EMBL" id="PON41163.1"/>
    </source>
</evidence>
<keyword evidence="3" id="KW-1185">Reference proteome</keyword>
<sequence>ILKNWSLNLKQPREVVIRKHIITIRNQDRKISLTDFSFTTTPSKPSDAFNNISRRGGKKKKKKKLRKKDPKFVKIYRAAPQKGQNLKGVTIRSQKRQRGERESSAGEGGGRE</sequence>
<evidence type="ECO:0000313" key="3">
    <source>
        <dbReference type="Proteomes" id="UP000237105"/>
    </source>
</evidence>
<feature type="region of interest" description="Disordered" evidence="1">
    <location>
        <begin position="42"/>
        <end position="112"/>
    </location>
</feature>
<reference evidence="3" key="1">
    <citation type="submission" date="2016-06" db="EMBL/GenBank/DDBJ databases">
        <title>Parallel loss of symbiosis genes in relatives of nitrogen-fixing non-legume Parasponia.</title>
        <authorList>
            <person name="Van Velzen R."/>
            <person name="Holmer R."/>
            <person name="Bu F."/>
            <person name="Rutten L."/>
            <person name="Van Zeijl A."/>
            <person name="Liu W."/>
            <person name="Santuari L."/>
            <person name="Cao Q."/>
            <person name="Sharma T."/>
            <person name="Shen D."/>
            <person name="Roswanjaya Y."/>
            <person name="Wardhani T."/>
            <person name="Kalhor M.S."/>
            <person name="Jansen J."/>
            <person name="Van den Hoogen J."/>
            <person name="Gungor B."/>
            <person name="Hartog M."/>
            <person name="Hontelez J."/>
            <person name="Verver J."/>
            <person name="Yang W.-C."/>
            <person name="Schijlen E."/>
            <person name="Repin R."/>
            <person name="Schilthuizen M."/>
            <person name="Schranz E."/>
            <person name="Heidstra R."/>
            <person name="Miyata K."/>
            <person name="Fedorova E."/>
            <person name="Kohlen W."/>
            <person name="Bisseling T."/>
            <person name="Smit S."/>
            <person name="Geurts R."/>
        </authorList>
    </citation>
    <scope>NUCLEOTIDE SEQUENCE [LARGE SCALE GENOMIC DNA]</scope>
    <source>
        <strain evidence="3">cv. WU1-14</strain>
    </source>
</reference>
<evidence type="ECO:0000256" key="1">
    <source>
        <dbReference type="SAM" id="MobiDB-lite"/>
    </source>
</evidence>
<dbReference type="AlphaFoldDB" id="A0A2P5AX85"/>
<dbReference type="OrthoDB" id="10405182at2759"/>
<dbReference type="Proteomes" id="UP000237105">
    <property type="component" value="Unassembled WGS sequence"/>
</dbReference>
<feature type="compositionally biased region" description="Basic and acidic residues" evidence="1">
    <location>
        <begin position="97"/>
        <end position="112"/>
    </location>
</feature>
<comment type="caution">
    <text evidence="2">The sequence shown here is derived from an EMBL/GenBank/DDBJ whole genome shotgun (WGS) entry which is preliminary data.</text>
</comment>
<gene>
    <name evidence="2" type="ORF">PanWU01x14_291410</name>
</gene>
<organism evidence="2 3">
    <name type="scientific">Parasponia andersonii</name>
    <name type="common">Sponia andersonii</name>
    <dbReference type="NCBI Taxonomy" id="3476"/>
    <lineage>
        <taxon>Eukaryota</taxon>
        <taxon>Viridiplantae</taxon>
        <taxon>Streptophyta</taxon>
        <taxon>Embryophyta</taxon>
        <taxon>Tracheophyta</taxon>
        <taxon>Spermatophyta</taxon>
        <taxon>Magnoliopsida</taxon>
        <taxon>eudicotyledons</taxon>
        <taxon>Gunneridae</taxon>
        <taxon>Pentapetalae</taxon>
        <taxon>rosids</taxon>
        <taxon>fabids</taxon>
        <taxon>Rosales</taxon>
        <taxon>Cannabaceae</taxon>
        <taxon>Parasponia</taxon>
    </lineage>
</organism>
<feature type="compositionally biased region" description="Basic residues" evidence="1">
    <location>
        <begin position="55"/>
        <end position="69"/>
    </location>
</feature>